<sequence length="115" mass="12662">MSQSERNGNNEVSPDSSVSSKHGEVISEVEEQRNTLVKHFDEPVNKSDKLNPPEIEASPTDFAMDATSPTIKEIRMAIRQIGSGKVAVTDNILVEALDSDIEVTANMLHILFKKI</sequence>
<protein>
    <submittedName>
        <fullName evidence="4">HYPK_UBA domain-containing protein</fullName>
    </submittedName>
</protein>
<dbReference type="Proteomes" id="UP000279833">
    <property type="component" value="Unassembled WGS sequence"/>
</dbReference>
<dbReference type="AlphaFoldDB" id="A0A183K559"/>
<feature type="compositionally biased region" description="Basic and acidic residues" evidence="1">
    <location>
        <begin position="21"/>
        <end position="51"/>
    </location>
</feature>
<accession>A0A183K559</accession>
<dbReference type="WBParaSite" id="SCUD_0001013001-mRNA-1">
    <property type="protein sequence ID" value="SCUD_0001013001-mRNA-1"/>
    <property type="gene ID" value="SCUD_0001013001"/>
</dbReference>
<feature type="region of interest" description="Disordered" evidence="1">
    <location>
        <begin position="1"/>
        <end position="62"/>
    </location>
</feature>
<reference evidence="2 3" key="2">
    <citation type="submission" date="2018-11" db="EMBL/GenBank/DDBJ databases">
        <authorList>
            <consortium name="Pathogen Informatics"/>
        </authorList>
    </citation>
    <scope>NUCLEOTIDE SEQUENCE [LARGE SCALE GENOMIC DNA]</scope>
    <source>
        <strain evidence="2">Dakar</strain>
        <strain evidence="3">Dakar, Senegal</strain>
    </source>
</reference>
<evidence type="ECO:0000313" key="3">
    <source>
        <dbReference type="Proteomes" id="UP000279833"/>
    </source>
</evidence>
<keyword evidence="3" id="KW-1185">Reference proteome</keyword>
<reference evidence="4" key="1">
    <citation type="submission" date="2016-06" db="UniProtKB">
        <authorList>
            <consortium name="WormBaseParasite"/>
        </authorList>
    </citation>
    <scope>IDENTIFICATION</scope>
</reference>
<proteinExistence type="predicted"/>
<gene>
    <name evidence="2" type="ORF">SCUD_LOCUS10130</name>
</gene>
<evidence type="ECO:0000313" key="4">
    <source>
        <dbReference type="WBParaSite" id="SCUD_0001013001-mRNA-1"/>
    </source>
</evidence>
<feature type="compositionally biased region" description="Polar residues" evidence="1">
    <location>
        <begin position="1"/>
        <end position="20"/>
    </location>
</feature>
<organism evidence="4">
    <name type="scientific">Schistosoma curassoni</name>
    <dbReference type="NCBI Taxonomy" id="6186"/>
    <lineage>
        <taxon>Eukaryota</taxon>
        <taxon>Metazoa</taxon>
        <taxon>Spiralia</taxon>
        <taxon>Lophotrochozoa</taxon>
        <taxon>Platyhelminthes</taxon>
        <taxon>Trematoda</taxon>
        <taxon>Digenea</taxon>
        <taxon>Strigeidida</taxon>
        <taxon>Schistosomatoidea</taxon>
        <taxon>Schistosomatidae</taxon>
        <taxon>Schistosoma</taxon>
    </lineage>
</organism>
<dbReference type="EMBL" id="UZAK01033601">
    <property type="protein sequence ID" value="VDP38540.1"/>
    <property type="molecule type" value="Genomic_DNA"/>
</dbReference>
<evidence type="ECO:0000256" key="1">
    <source>
        <dbReference type="SAM" id="MobiDB-lite"/>
    </source>
</evidence>
<evidence type="ECO:0000313" key="2">
    <source>
        <dbReference type="EMBL" id="VDP38540.1"/>
    </source>
</evidence>
<name>A0A183K559_9TREM</name>